<dbReference type="EMBL" id="CP022114">
    <property type="protein sequence ID" value="ASG64545.1"/>
    <property type="molecule type" value="Genomic_DNA"/>
</dbReference>
<evidence type="ECO:0000313" key="1">
    <source>
        <dbReference type="EMBL" id="ASG64545.1"/>
    </source>
</evidence>
<sequence length="69" mass="7685">MWRLIGADFSFLLSRASLLSSGAKVKEEAENSSIHACVTLCGKDRNTFIERATEINVNVLMLLKRKEGD</sequence>
<organism evidence="1 2">
    <name type="scientific">Kluyvera genomosp. 3</name>
    <dbReference type="NCBI Taxonomy" id="2774055"/>
    <lineage>
        <taxon>Bacteria</taxon>
        <taxon>Pseudomonadati</taxon>
        <taxon>Pseudomonadota</taxon>
        <taxon>Gammaproteobacteria</taxon>
        <taxon>Enterobacterales</taxon>
        <taxon>Enterobacteriaceae</taxon>
        <taxon>Kluyvera</taxon>
    </lineage>
</organism>
<reference evidence="1 2" key="1">
    <citation type="submission" date="2017-06" db="EMBL/GenBank/DDBJ databases">
        <title>Origin of plasmid-mediated fosfomycin resistance gene fosA3.</title>
        <authorList>
            <person name="Ito R."/>
            <person name="Pacey M.P."/>
            <person name="Doi Y."/>
        </authorList>
    </citation>
    <scope>NUCLEOTIDE SEQUENCE [LARGE SCALE GENOMIC DNA]</scope>
    <source>
        <strain evidence="1 2">YDC799</strain>
    </source>
</reference>
<name>A0A248KL61_9ENTR</name>
<evidence type="ECO:0000313" key="2">
    <source>
        <dbReference type="Proteomes" id="UP000197098"/>
    </source>
</evidence>
<gene>
    <name evidence="1" type="ORF">CEW81_11245</name>
</gene>
<dbReference type="AlphaFoldDB" id="A0A248KL61"/>
<proteinExistence type="predicted"/>
<accession>A0A248KL61</accession>
<protein>
    <submittedName>
        <fullName evidence="1">Uncharacterized protein</fullName>
    </submittedName>
</protein>
<dbReference type="Proteomes" id="UP000197098">
    <property type="component" value="Chromosome"/>
</dbReference>